<gene>
    <name evidence="2" type="ORF">A2989_03520</name>
</gene>
<evidence type="ECO:0000313" key="2">
    <source>
        <dbReference type="EMBL" id="OGD03724.1"/>
    </source>
</evidence>
<feature type="compositionally biased region" description="Low complexity" evidence="1">
    <location>
        <begin position="35"/>
        <end position="61"/>
    </location>
</feature>
<feature type="region of interest" description="Disordered" evidence="1">
    <location>
        <begin position="34"/>
        <end position="64"/>
    </location>
</feature>
<comment type="caution">
    <text evidence="2">The sequence shown here is derived from an EMBL/GenBank/DDBJ whole genome shotgun (WGS) entry which is preliminary data.</text>
</comment>
<sequence>MKKEVILAILIGFAVGLTITFGIWTANKSLRQAATTKPTPTSSPLAEGPSPAPAPSSQLSLTLDSPSDELLTNNNVLTISGKTSPSATIVIFTETEEKITTSSATGNFSAEVELEGGYNQLRIVVFDNSGNSTEQKLLVTYSTSKI</sequence>
<dbReference type="AlphaFoldDB" id="A0A1F4ZE55"/>
<name>A0A1F4ZE55_9BACT</name>
<organism evidence="2 3">
    <name type="scientific">Candidatus Amesbacteria bacterium RIFCSPLOWO2_01_FULL_48_25</name>
    <dbReference type="NCBI Taxonomy" id="1797259"/>
    <lineage>
        <taxon>Bacteria</taxon>
        <taxon>Candidatus Amesiibacteriota</taxon>
    </lineage>
</organism>
<dbReference type="Gene3D" id="2.60.40.10">
    <property type="entry name" value="Immunoglobulins"/>
    <property type="match status" value="1"/>
</dbReference>
<protein>
    <submittedName>
        <fullName evidence="2">Uncharacterized protein</fullName>
    </submittedName>
</protein>
<proteinExistence type="predicted"/>
<accession>A0A1F4ZE55</accession>
<evidence type="ECO:0000256" key="1">
    <source>
        <dbReference type="SAM" id="MobiDB-lite"/>
    </source>
</evidence>
<dbReference type="EMBL" id="MEXN01000005">
    <property type="protein sequence ID" value="OGD03724.1"/>
    <property type="molecule type" value="Genomic_DNA"/>
</dbReference>
<dbReference type="STRING" id="1797259.A2989_03520"/>
<dbReference type="Pfam" id="PF09136">
    <property type="entry name" value="Glucodextran_B"/>
    <property type="match status" value="1"/>
</dbReference>
<dbReference type="InterPro" id="IPR013783">
    <property type="entry name" value="Ig-like_fold"/>
</dbReference>
<evidence type="ECO:0000313" key="3">
    <source>
        <dbReference type="Proteomes" id="UP000177080"/>
    </source>
</evidence>
<dbReference type="Proteomes" id="UP000177080">
    <property type="component" value="Unassembled WGS sequence"/>
</dbReference>
<reference evidence="2 3" key="1">
    <citation type="journal article" date="2016" name="Nat. Commun.">
        <title>Thousands of microbial genomes shed light on interconnected biogeochemical processes in an aquifer system.</title>
        <authorList>
            <person name="Anantharaman K."/>
            <person name="Brown C.T."/>
            <person name="Hug L.A."/>
            <person name="Sharon I."/>
            <person name="Castelle C.J."/>
            <person name="Probst A.J."/>
            <person name="Thomas B.C."/>
            <person name="Singh A."/>
            <person name="Wilkins M.J."/>
            <person name="Karaoz U."/>
            <person name="Brodie E.L."/>
            <person name="Williams K.H."/>
            <person name="Hubbard S.S."/>
            <person name="Banfield J.F."/>
        </authorList>
    </citation>
    <scope>NUCLEOTIDE SEQUENCE [LARGE SCALE GENOMIC DNA]</scope>
</reference>